<dbReference type="AlphaFoldDB" id="A0AAW0YBV1"/>
<sequence length="140" mass="15562">TTSTMAVLSSLILVLSALTLSCEAGVFGVANIMNRRYPNGPVEFHTMKVPIFRPTTRPLDQPVANPLDQPIANPLDQPVASPLDEPIANPLDQPIVADRSSSADHFGVKTVYHPVTKVKPGRWWTFQSDRPYSQNSYYWK</sequence>
<evidence type="ECO:0000313" key="3">
    <source>
        <dbReference type="Proteomes" id="UP001445076"/>
    </source>
</evidence>
<evidence type="ECO:0000313" key="2">
    <source>
        <dbReference type="EMBL" id="KAK8752840.1"/>
    </source>
</evidence>
<reference evidence="2 3" key="1">
    <citation type="journal article" date="2024" name="BMC Genomics">
        <title>Genome assembly of redclaw crayfish (Cherax quadricarinatus) provides insights into its immune adaptation and hypoxia tolerance.</title>
        <authorList>
            <person name="Liu Z."/>
            <person name="Zheng J."/>
            <person name="Li H."/>
            <person name="Fang K."/>
            <person name="Wang S."/>
            <person name="He J."/>
            <person name="Zhou D."/>
            <person name="Weng S."/>
            <person name="Chi M."/>
            <person name="Gu Z."/>
            <person name="He J."/>
            <person name="Li F."/>
            <person name="Wang M."/>
        </authorList>
    </citation>
    <scope>NUCLEOTIDE SEQUENCE [LARGE SCALE GENOMIC DNA]</scope>
    <source>
        <strain evidence="2">ZL_2023a</strain>
    </source>
</reference>
<evidence type="ECO:0008006" key="4">
    <source>
        <dbReference type="Google" id="ProtNLM"/>
    </source>
</evidence>
<feature type="non-terminal residue" evidence="2">
    <location>
        <position position="1"/>
    </location>
</feature>
<evidence type="ECO:0000256" key="1">
    <source>
        <dbReference type="SAM" id="SignalP"/>
    </source>
</evidence>
<accession>A0AAW0YBV1</accession>
<dbReference type="EMBL" id="JARKIK010000004">
    <property type="protein sequence ID" value="KAK8752840.1"/>
    <property type="molecule type" value="Genomic_DNA"/>
</dbReference>
<proteinExistence type="predicted"/>
<name>A0AAW0YBV1_CHEQU</name>
<comment type="caution">
    <text evidence="2">The sequence shown here is derived from an EMBL/GenBank/DDBJ whole genome shotgun (WGS) entry which is preliminary data.</text>
</comment>
<keyword evidence="3" id="KW-1185">Reference proteome</keyword>
<feature type="signal peptide" evidence="1">
    <location>
        <begin position="1"/>
        <end position="24"/>
    </location>
</feature>
<protein>
    <recommendedName>
        <fullName evidence="4">Secreted protein</fullName>
    </recommendedName>
</protein>
<keyword evidence="1" id="KW-0732">Signal</keyword>
<dbReference type="Proteomes" id="UP001445076">
    <property type="component" value="Unassembled WGS sequence"/>
</dbReference>
<gene>
    <name evidence="2" type="ORF">OTU49_007861</name>
</gene>
<organism evidence="2 3">
    <name type="scientific">Cherax quadricarinatus</name>
    <name type="common">Australian red claw crayfish</name>
    <dbReference type="NCBI Taxonomy" id="27406"/>
    <lineage>
        <taxon>Eukaryota</taxon>
        <taxon>Metazoa</taxon>
        <taxon>Ecdysozoa</taxon>
        <taxon>Arthropoda</taxon>
        <taxon>Crustacea</taxon>
        <taxon>Multicrustacea</taxon>
        <taxon>Malacostraca</taxon>
        <taxon>Eumalacostraca</taxon>
        <taxon>Eucarida</taxon>
        <taxon>Decapoda</taxon>
        <taxon>Pleocyemata</taxon>
        <taxon>Astacidea</taxon>
        <taxon>Parastacoidea</taxon>
        <taxon>Parastacidae</taxon>
        <taxon>Cherax</taxon>
    </lineage>
</organism>
<feature type="chain" id="PRO_5043788452" description="Secreted protein" evidence="1">
    <location>
        <begin position="25"/>
        <end position="140"/>
    </location>
</feature>